<dbReference type="InterPro" id="IPR053842">
    <property type="entry name" value="NikA-like"/>
</dbReference>
<protein>
    <submittedName>
        <fullName evidence="1">Relaxosome protein</fullName>
    </submittedName>
</protein>
<dbReference type="AlphaFoldDB" id="A0A1T0AX83"/>
<evidence type="ECO:0000313" key="2">
    <source>
        <dbReference type="Proteomes" id="UP000190023"/>
    </source>
</evidence>
<accession>A0A1T0AX83</accession>
<dbReference type="OrthoDB" id="7063687at2"/>
<evidence type="ECO:0000313" key="1">
    <source>
        <dbReference type="EMBL" id="OOS02498.1"/>
    </source>
</evidence>
<gene>
    <name evidence="1" type="ORF">B0188_08740</name>
</gene>
<sequence length="116" mass="13661">MKSNKSKVISFRLTEEQFKPYEELLKKSDKSSSEFFRELFLSRENNINIIFNENKPIDYYNILRVVNKSGNNINQLARHFNYANKAGIISDDLFKKGINLLININNNLKRQLENDS</sequence>
<dbReference type="EMBL" id="MUYB01000036">
    <property type="protein sequence ID" value="OOS02498.1"/>
    <property type="molecule type" value="Genomic_DNA"/>
</dbReference>
<proteinExistence type="predicted"/>
<dbReference type="Pfam" id="PF21983">
    <property type="entry name" value="NikA-like"/>
    <property type="match status" value="1"/>
</dbReference>
<comment type="caution">
    <text evidence="1">The sequence shown here is derived from an EMBL/GenBank/DDBJ whole genome shotgun (WGS) entry which is preliminary data.</text>
</comment>
<keyword evidence="2" id="KW-1185">Reference proteome</keyword>
<name>A0A1T0AX83_9PAST</name>
<dbReference type="Proteomes" id="UP000190023">
    <property type="component" value="Unassembled WGS sequence"/>
</dbReference>
<reference evidence="1 2" key="1">
    <citation type="submission" date="2017-02" db="EMBL/GenBank/DDBJ databases">
        <title>Draft genome sequence of Haemophilus felis CCUG 31170 type strain.</title>
        <authorList>
            <person name="Engstrom-Jakobsson H."/>
            <person name="Salva-Serra F."/>
            <person name="Thorell K."/>
            <person name="Gonzales-Siles L."/>
            <person name="Karlsson R."/>
            <person name="Boulund F."/>
            <person name="Engstrand L."/>
            <person name="Kristiansson E."/>
            <person name="Moore E."/>
        </authorList>
    </citation>
    <scope>NUCLEOTIDE SEQUENCE [LARGE SCALE GENOMIC DNA]</scope>
    <source>
        <strain evidence="1 2">CCUG 31170</strain>
    </source>
</reference>
<organism evidence="1 2">
    <name type="scientific">[Haemophilus] felis</name>
    <dbReference type="NCBI Taxonomy" id="123822"/>
    <lineage>
        <taxon>Bacteria</taxon>
        <taxon>Pseudomonadati</taxon>
        <taxon>Pseudomonadota</taxon>
        <taxon>Gammaproteobacteria</taxon>
        <taxon>Pasteurellales</taxon>
        <taxon>Pasteurellaceae</taxon>
    </lineage>
</organism>